<dbReference type="EMBL" id="JAGGKT010000010">
    <property type="protein sequence ID" value="MBP1933308.1"/>
    <property type="molecule type" value="Genomic_DNA"/>
</dbReference>
<accession>A0ABS4GSR4</accession>
<keyword evidence="2" id="KW-1003">Cell membrane</keyword>
<keyword evidence="8" id="KW-1185">Reference proteome</keyword>
<feature type="transmembrane region" description="Helical" evidence="6">
    <location>
        <begin position="83"/>
        <end position="100"/>
    </location>
</feature>
<name>A0ABS4GSR4_9BACL</name>
<keyword evidence="5 6" id="KW-0472">Membrane</keyword>
<comment type="subcellular location">
    <subcellularLocation>
        <location evidence="1">Cell membrane</location>
        <topology evidence="1">Multi-pass membrane protein</topology>
    </subcellularLocation>
</comment>
<evidence type="ECO:0000256" key="2">
    <source>
        <dbReference type="ARBA" id="ARBA00022475"/>
    </source>
</evidence>
<feature type="transmembrane region" description="Helical" evidence="6">
    <location>
        <begin position="308"/>
        <end position="328"/>
    </location>
</feature>
<feature type="transmembrane region" description="Helical" evidence="6">
    <location>
        <begin position="140"/>
        <end position="158"/>
    </location>
</feature>
<feature type="transmembrane region" description="Helical" evidence="6">
    <location>
        <begin position="286"/>
        <end position="302"/>
    </location>
</feature>
<feature type="transmembrane region" description="Helical" evidence="6">
    <location>
        <begin position="262"/>
        <end position="279"/>
    </location>
</feature>
<evidence type="ECO:0000256" key="3">
    <source>
        <dbReference type="ARBA" id="ARBA00022692"/>
    </source>
</evidence>
<feature type="transmembrane region" description="Helical" evidence="6">
    <location>
        <begin position="229"/>
        <end position="250"/>
    </location>
</feature>
<proteinExistence type="predicted"/>
<dbReference type="CDD" id="cd06579">
    <property type="entry name" value="TM_PBP1_transp_AraH_like"/>
    <property type="match status" value="1"/>
</dbReference>
<feature type="transmembrane region" description="Helical" evidence="6">
    <location>
        <begin position="178"/>
        <end position="199"/>
    </location>
</feature>
<dbReference type="RefSeq" id="WP_209811317.1">
    <property type="nucleotide sequence ID" value="NZ_JAGGKT010000010.1"/>
</dbReference>
<reference evidence="7 8" key="1">
    <citation type="submission" date="2021-03" db="EMBL/GenBank/DDBJ databases">
        <title>Genomic Encyclopedia of Type Strains, Phase IV (KMG-IV): sequencing the most valuable type-strain genomes for metagenomic binning, comparative biology and taxonomic classification.</title>
        <authorList>
            <person name="Goeker M."/>
        </authorList>
    </citation>
    <scope>NUCLEOTIDE SEQUENCE [LARGE SCALE GENOMIC DNA]</scope>
    <source>
        <strain evidence="7 8">DSM 24738</strain>
    </source>
</reference>
<feature type="transmembrane region" description="Helical" evidence="6">
    <location>
        <begin position="56"/>
        <end position="76"/>
    </location>
</feature>
<dbReference type="PANTHER" id="PTHR32196">
    <property type="entry name" value="ABC TRANSPORTER PERMEASE PROTEIN YPHD-RELATED-RELATED"/>
    <property type="match status" value="1"/>
</dbReference>
<keyword evidence="4 6" id="KW-1133">Transmembrane helix</keyword>
<evidence type="ECO:0000256" key="5">
    <source>
        <dbReference type="ARBA" id="ARBA00023136"/>
    </source>
</evidence>
<protein>
    <submittedName>
        <fullName evidence="7">Ribose transport system permease protein</fullName>
    </submittedName>
</protein>
<sequence length="347" mass="36313">MSMPEKSLMPTEPMVNKVSLKGIRNSNSLSILGIIVLFSLGLTAVSKDFLTATNLFVVAQAFSITALVGLAQMVVLGSGGMNLSVGAIGGLVGIVTGGLMDSLGLPIILSILIGVIVGSLCGLLNGLIITRMGATSVSSFLATLATSSVFLGLNMGITNAQPFYNIPASYTFLGNGKIIGIPMIMIITLIIAALLGFVFKYTGLGRQILALGGNLKCAELSGILVQRTVLITHVISAVLASVAAILLVARLTSAQPDIGNDWMLFSFAAPLIGGTRLMGGKVSVSGTVLGALLLALISNGLVHLNLDIYWMTFIQGMIILAAVSIDRIRVVREERSQRKQRQEREAA</sequence>
<dbReference type="Pfam" id="PF02653">
    <property type="entry name" value="BPD_transp_2"/>
    <property type="match status" value="1"/>
</dbReference>
<comment type="caution">
    <text evidence="7">The sequence shown here is derived from an EMBL/GenBank/DDBJ whole genome shotgun (WGS) entry which is preliminary data.</text>
</comment>
<dbReference type="Proteomes" id="UP001519343">
    <property type="component" value="Unassembled WGS sequence"/>
</dbReference>
<dbReference type="InterPro" id="IPR001851">
    <property type="entry name" value="ABC_transp_permease"/>
</dbReference>
<organism evidence="7 8">
    <name type="scientific">Ammoniphilus resinae</name>
    <dbReference type="NCBI Taxonomy" id="861532"/>
    <lineage>
        <taxon>Bacteria</taxon>
        <taxon>Bacillati</taxon>
        <taxon>Bacillota</taxon>
        <taxon>Bacilli</taxon>
        <taxon>Bacillales</taxon>
        <taxon>Paenibacillaceae</taxon>
        <taxon>Aneurinibacillus group</taxon>
        <taxon>Ammoniphilus</taxon>
    </lineage>
</organism>
<evidence type="ECO:0000313" key="7">
    <source>
        <dbReference type="EMBL" id="MBP1933308.1"/>
    </source>
</evidence>
<evidence type="ECO:0000256" key="4">
    <source>
        <dbReference type="ARBA" id="ARBA00022989"/>
    </source>
</evidence>
<gene>
    <name evidence="7" type="ORF">J2Z37_003321</name>
</gene>
<evidence type="ECO:0000313" key="8">
    <source>
        <dbReference type="Proteomes" id="UP001519343"/>
    </source>
</evidence>
<feature type="transmembrane region" description="Helical" evidence="6">
    <location>
        <begin position="106"/>
        <end position="128"/>
    </location>
</feature>
<evidence type="ECO:0000256" key="6">
    <source>
        <dbReference type="SAM" id="Phobius"/>
    </source>
</evidence>
<evidence type="ECO:0000256" key="1">
    <source>
        <dbReference type="ARBA" id="ARBA00004651"/>
    </source>
</evidence>
<keyword evidence="3 6" id="KW-0812">Transmembrane</keyword>